<evidence type="ECO:0000313" key="5">
    <source>
        <dbReference type="Proteomes" id="UP001221217"/>
    </source>
</evidence>
<dbReference type="Proteomes" id="UP001221217">
    <property type="component" value="Unassembled WGS sequence"/>
</dbReference>
<dbReference type="InterPro" id="IPR036452">
    <property type="entry name" value="Ribo_hydro-like"/>
</dbReference>
<dbReference type="EMBL" id="JAQQAL010000044">
    <property type="protein sequence ID" value="MDC7228265.1"/>
    <property type="molecule type" value="Genomic_DNA"/>
</dbReference>
<evidence type="ECO:0000256" key="2">
    <source>
        <dbReference type="ARBA" id="ARBA00023295"/>
    </source>
</evidence>
<dbReference type="Pfam" id="PF01156">
    <property type="entry name" value="IU_nuc_hydro"/>
    <property type="match status" value="1"/>
</dbReference>
<dbReference type="GO" id="GO:0006152">
    <property type="term" value="P:purine nucleoside catabolic process"/>
    <property type="evidence" value="ECO:0007669"/>
    <property type="project" value="TreeGrafter"/>
</dbReference>
<dbReference type="GO" id="GO:0005829">
    <property type="term" value="C:cytosol"/>
    <property type="evidence" value="ECO:0007669"/>
    <property type="project" value="TreeGrafter"/>
</dbReference>
<gene>
    <name evidence="4" type="ORF">PQJ61_16000</name>
</gene>
<dbReference type="PANTHER" id="PTHR12304:SF4">
    <property type="entry name" value="URIDINE NUCLEOSIDASE"/>
    <property type="match status" value="1"/>
</dbReference>
<sequence length="312" mass="33560">MTKIILDCDPGHDDMMAIMLAAASDELELLGITTVAGNQTGSKTFENARKIITLLNLDVPLARGADKPIVRELITAPQIHGNSGLDGAELPGADAPYLGCHAVDFIIDSVKASKDKITLVPTGPLTNIGLALIKAPEIKKNIEQIVLMGGAVYDSNMTPGSEFNIFVDPEAAREVFLCGLPVTMVGLDVTNKSLMSFEQAEEMIGWGGRISSVVGPLMKFFGQSNLDYFGINGAPIHDALTVATLVNPDVVEFENWFVDIETQGELTRGQTVADVYRVTGNEPNCRVAMKVNNDLFMSIMMDAVKKLDGMVD</sequence>
<dbReference type="InterPro" id="IPR001910">
    <property type="entry name" value="Inosine/uridine_hydrolase_dom"/>
</dbReference>
<evidence type="ECO:0000313" key="4">
    <source>
        <dbReference type="EMBL" id="MDC7228265.1"/>
    </source>
</evidence>
<dbReference type="SUPFAM" id="SSF53590">
    <property type="entry name" value="Nucleoside hydrolase"/>
    <property type="match status" value="1"/>
</dbReference>
<proteinExistence type="predicted"/>
<dbReference type="InterPro" id="IPR023186">
    <property type="entry name" value="IUNH"/>
</dbReference>
<keyword evidence="1 4" id="KW-0378">Hydrolase</keyword>
<protein>
    <submittedName>
        <fullName evidence="4">Nucleoside hydrolase</fullName>
    </submittedName>
</protein>
<accession>A0AAJ1IFB9</accession>
<evidence type="ECO:0000259" key="3">
    <source>
        <dbReference type="Pfam" id="PF01156"/>
    </source>
</evidence>
<name>A0AAJ1IFB9_9SPIO</name>
<feature type="domain" description="Inosine/uridine-preferring nucleoside hydrolase" evidence="3">
    <location>
        <begin position="4"/>
        <end position="297"/>
    </location>
</feature>
<comment type="caution">
    <text evidence="4">The sequence shown here is derived from an EMBL/GenBank/DDBJ whole genome shotgun (WGS) entry which is preliminary data.</text>
</comment>
<evidence type="ECO:0000256" key="1">
    <source>
        <dbReference type="ARBA" id="ARBA00022801"/>
    </source>
</evidence>
<dbReference type="Gene3D" id="3.90.245.10">
    <property type="entry name" value="Ribonucleoside hydrolase-like"/>
    <property type="match status" value="1"/>
</dbReference>
<dbReference type="PANTHER" id="PTHR12304">
    <property type="entry name" value="INOSINE-URIDINE PREFERRING NUCLEOSIDE HYDROLASE"/>
    <property type="match status" value="1"/>
</dbReference>
<reference evidence="4 5" key="1">
    <citation type="submission" date="2022-12" db="EMBL/GenBank/DDBJ databases">
        <title>Metagenome assembled genome from gulf of manar.</title>
        <authorList>
            <person name="Kohli P."/>
            <person name="Pk S."/>
            <person name="Venkata Ramana C."/>
            <person name="Sasikala C."/>
        </authorList>
    </citation>
    <scope>NUCLEOTIDE SEQUENCE [LARGE SCALE GENOMIC DNA]</scope>
    <source>
        <strain evidence="4">JB008</strain>
    </source>
</reference>
<dbReference type="CDD" id="cd02651">
    <property type="entry name" value="nuc_hydro_IU_UC_XIUA"/>
    <property type="match status" value="1"/>
</dbReference>
<organism evidence="4 5">
    <name type="scientific">Candidatus Thalassospirochaeta sargassi</name>
    <dbReference type="NCBI Taxonomy" id="3119039"/>
    <lineage>
        <taxon>Bacteria</taxon>
        <taxon>Pseudomonadati</taxon>
        <taxon>Spirochaetota</taxon>
        <taxon>Spirochaetia</taxon>
        <taxon>Spirochaetales</taxon>
        <taxon>Spirochaetaceae</taxon>
        <taxon>Candidatus Thalassospirochaeta</taxon>
    </lineage>
</organism>
<keyword evidence="2" id="KW-0326">Glycosidase</keyword>
<dbReference type="GO" id="GO:0008477">
    <property type="term" value="F:purine nucleosidase activity"/>
    <property type="evidence" value="ECO:0007669"/>
    <property type="project" value="TreeGrafter"/>
</dbReference>
<dbReference type="AlphaFoldDB" id="A0AAJ1IFB9"/>